<evidence type="ECO:0000256" key="4">
    <source>
        <dbReference type="ARBA" id="ARBA00023242"/>
    </source>
</evidence>
<evidence type="ECO:0000313" key="8">
    <source>
        <dbReference type="EMBL" id="KAI1728467.1"/>
    </source>
</evidence>
<gene>
    <name evidence="8" type="ORF">DdX_00652</name>
</gene>
<reference evidence="8" key="1">
    <citation type="submission" date="2022-01" db="EMBL/GenBank/DDBJ databases">
        <title>Genome Sequence Resource for Two Populations of Ditylenchus destructor, the Migratory Endoparasitic Phytonematode.</title>
        <authorList>
            <person name="Zhang H."/>
            <person name="Lin R."/>
            <person name="Xie B."/>
        </authorList>
    </citation>
    <scope>NUCLEOTIDE SEQUENCE</scope>
    <source>
        <strain evidence="8">BazhouSP</strain>
    </source>
</reference>
<dbReference type="CDD" id="cd24162">
    <property type="entry name" value="Prp3_C"/>
    <property type="match status" value="1"/>
</dbReference>
<dbReference type="InterPro" id="IPR010541">
    <property type="entry name" value="Prp3_C"/>
</dbReference>
<comment type="subcellular location">
    <subcellularLocation>
        <location evidence="1">Nucleus</location>
    </subcellularLocation>
</comment>
<feature type="compositionally biased region" description="Basic and acidic residues" evidence="5">
    <location>
        <begin position="54"/>
        <end position="67"/>
    </location>
</feature>
<dbReference type="InterPro" id="IPR027104">
    <property type="entry name" value="Prp3"/>
</dbReference>
<dbReference type="GO" id="GO:0046540">
    <property type="term" value="C:U4/U6 x U5 tri-snRNP complex"/>
    <property type="evidence" value="ECO:0007669"/>
    <property type="project" value="InterPro"/>
</dbReference>
<sequence length="544" mass="62821">MREERNRDDRKRRRDDSPRKYSDRRRRDDTEKRDDGRKSSKSKKTESSSLIPKVEPKIEPVPQKSKEVITEELKNKEILYQAKMAIQERMRQMKMPTTSVQPSSIKSSIALKPEEASAFVDYQMDKVNRLNELKNRLPGTVKNLPQVNIAKTPAVVLDSIAVEKHAKVKQESTPFAKAESDLIEYLDPREYEKQANVQRSKAKLEKLQSEISRAAKQTGISSAVKLAIVTPSGTECMDSYIPKIEWWDEIVLGNGKSYDDMPSLEQNPQSRYVEAITELVEHPIQLKPPDEPMQPQYLRACLTKKERKKLRRQNRREVLKEKMEKVRLGLEKPPEPKLKISNLMRVLGNDAVQDPTKMEAHVRKQIAERLHKHTADNEERKLTREQKAAKMIRKVAEDTSLAVHVAVFKVKSLANASKKFKVHMNAKQLQMTGIILILEDINVIVVEGGPKQQKFYKNLVLNRIKWADEIAGQRKEKNKPKEEDGERNECVLIWEGIVQKRAFGEPRFVVANNHKHAREILDKHGVPHYWDLCYSTSVLLNSDE</sequence>
<keyword evidence="4" id="KW-0539">Nucleus</keyword>
<dbReference type="GO" id="GO:0000398">
    <property type="term" value="P:mRNA splicing, via spliceosome"/>
    <property type="evidence" value="ECO:0007669"/>
    <property type="project" value="InterPro"/>
</dbReference>
<proteinExistence type="predicted"/>
<feature type="domain" description="Pre-mRNA-splicing factor 3" evidence="7">
    <location>
        <begin position="176"/>
        <end position="383"/>
    </location>
</feature>
<dbReference type="InterPro" id="IPR013881">
    <property type="entry name" value="Pre-mRNA_splic_Prp3_dom"/>
</dbReference>
<dbReference type="Pfam" id="PF06544">
    <property type="entry name" value="Prp3_C"/>
    <property type="match status" value="1"/>
</dbReference>
<accession>A0AAD4RD37</accession>
<evidence type="ECO:0000256" key="5">
    <source>
        <dbReference type="SAM" id="MobiDB-lite"/>
    </source>
</evidence>
<evidence type="ECO:0000259" key="7">
    <source>
        <dbReference type="Pfam" id="PF08572"/>
    </source>
</evidence>
<evidence type="ECO:0000259" key="6">
    <source>
        <dbReference type="Pfam" id="PF06544"/>
    </source>
</evidence>
<dbReference type="EMBL" id="JAKKPZ010000001">
    <property type="protein sequence ID" value="KAI1728467.1"/>
    <property type="molecule type" value="Genomic_DNA"/>
</dbReference>
<comment type="caution">
    <text evidence="8">The sequence shown here is derived from an EMBL/GenBank/DDBJ whole genome shotgun (WGS) entry which is preliminary data.</text>
</comment>
<name>A0AAD4RD37_9BILA</name>
<dbReference type="Pfam" id="PF08572">
    <property type="entry name" value="PRP3"/>
    <property type="match status" value="1"/>
</dbReference>
<dbReference type="AlphaFoldDB" id="A0AAD4RD37"/>
<keyword evidence="9" id="KW-1185">Reference proteome</keyword>
<protein>
    <submittedName>
        <fullName evidence="8">Pre-mRNA processing factor 3 (PRP3) domain-containing protein</fullName>
    </submittedName>
</protein>
<evidence type="ECO:0000256" key="3">
    <source>
        <dbReference type="ARBA" id="ARBA00023187"/>
    </source>
</evidence>
<feature type="compositionally biased region" description="Basic and acidic residues" evidence="5">
    <location>
        <begin position="1"/>
        <end position="46"/>
    </location>
</feature>
<dbReference type="Proteomes" id="UP001201812">
    <property type="component" value="Unassembled WGS sequence"/>
</dbReference>
<feature type="domain" description="Small nuclear ribonucleoprotein Prp3 C-terminal" evidence="6">
    <location>
        <begin position="406"/>
        <end position="532"/>
    </location>
</feature>
<keyword evidence="2" id="KW-0507">mRNA processing</keyword>
<dbReference type="PANTHER" id="PTHR14212:SF0">
    <property type="entry name" value="U4_U6 SMALL NUCLEAR RIBONUCLEOPROTEIN PRP3"/>
    <property type="match status" value="1"/>
</dbReference>
<evidence type="ECO:0000313" key="9">
    <source>
        <dbReference type="Proteomes" id="UP001201812"/>
    </source>
</evidence>
<evidence type="ECO:0000256" key="2">
    <source>
        <dbReference type="ARBA" id="ARBA00022664"/>
    </source>
</evidence>
<dbReference type="PANTHER" id="PTHR14212">
    <property type="entry name" value="U4/U6-ASSOCIATED RNA SPLICING FACTOR-RELATED"/>
    <property type="match status" value="1"/>
</dbReference>
<feature type="region of interest" description="Disordered" evidence="5">
    <location>
        <begin position="1"/>
        <end position="67"/>
    </location>
</feature>
<keyword evidence="3" id="KW-0508">mRNA splicing</keyword>
<organism evidence="8 9">
    <name type="scientific">Ditylenchus destructor</name>
    <dbReference type="NCBI Taxonomy" id="166010"/>
    <lineage>
        <taxon>Eukaryota</taxon>
        <taxon>Metazoa</taxon>
        <taxon>Ecdysozoa</taxon>
        <taxon>Nematoda</taxon>
        <taxon>Chromadorea</taxon>
        <taxon>Rhabditida</taxon>
        <taxon>Tylenchina</taxon>
        <taxon>Tylenchomorpha</taxon>
        <taxon>Sphaerularioidea</taxon>
        <taxon>Anguinidae</taxon>
        <taxon>Anguininae</taxon>
        <taxon>Ditylenchus</taxon>
    </lineage>
</organism>
<evidence type="ECO:0000256" key="1">
    <source>
        <dbReference type="ARBA" id="ARBA00004123"/>
    </source>
</evidence>